<name>A0AA36J3R9_9DINO</name>
<evidence type="ECO:0000313" key="1">
    <source>
        <dbReference type="EMBL" id="CAJ1399078.1"/>
    </source>
</evidence>
<protein>
    <submittedName>
        <fullName evidence="1">Uncharacterized protein</fullName>
    </submittedName>
</protein>
<accession>A0AA36J3R9</accession>
<dbReference type="Proteomes" id="UP001178507">
    <property type="component" value="Unassembled WGS sequence"/>
</dbReference>
<proteinExistence type="predicted"/>
<evidence type="ECO:0000313" key="2">
    <source>
        <dbReference type="Proteomes" id="UP001178507"/>
    </source>
</evidence>
<keyword evidence="2" id="KW-1185">Reference proteome</keyword>
<sequence>MSIIIKQQELVGNAVSQLAPMAGAIVGSVGGLVTPLGPAAGAGLGVVTGVGAANSLGLEIARVDLSSAMINKYREKSQAVEVTNRSLIGTARPYSTESFVEVPLVPQGKLWLCIADLPEP</sequence>
<reference evidence="1" key="1">
    <citation type="submission" date="2023-08" db="EMBL/GenBank/DDBJ databases">
        <authorList>
            <person name="Chen Y."/>
            <person name="Shah S."/>
            <person name="Dougan E. K."/>
            <person name="Thang M."/>
            <person name="Chan C."/>
        </authorList>
    </citation>
    <scope>NUCLEOTIDE SEQUENCE</scope>
</reference>
<gene>
    <name evidence="1" type="ORF">EVOR1521_LOCUS22685</name>
</gene>
<organism evidence="1 2">
    <name type="scientific">Effrenium voratum</name>
    <dbReference type="NCBI Taxonomy" id="2562239"/>
    <lineage>
        <taxon>Eukaryota</taxon>
        <taxon>Sar</taxon>
        <taxon>Alveolata</taxon>
        <taxon>Dinophyceae</taxon>
        <taxon>Suessiales</taxon>
        <taxon>Symbiodiniaceae</taxon>
        <taxon>Effrenium</taxon>
    </lineage>
</organism>
<comment type="caution">
    <text evidence="1">The sequence shown here is derived from an EMBL/GenBank/DDBJ whole genome shotgun (WGS) entry which is preliminary data.</text>
</comment>
<dbReference type="AlphaFoldDB" id="A0AA36J3R9"/>
<dbReference type="EMBL" id="CAUJNA010003323">
    <property type="protein sequence ID" value="CAJ1399078.1"/>
    <property type="molecule type" value="Genomic_DNA"/>
</dbReference>